<keyword evidence="2" id="KW-1185">Reference proteome</keyword>
<proteinExistence type="predicted"/>
<gene>
    <name evidence="1" type="ORF">MEDL_3557</name>
</gene>
<dbReference type="PANTHER" id="PTHR34487:SF1">
    <property type="entry name" value="ACYL-ACP THIOESTERASE"/>
    <property type="match status" value="1"/>
</dbReference>
<evidence type="ECO:0000313" key="2">
    <source>
        <dbReference type="Proteomes" id="UP000683360"/>
    </source>
</evidence>
<dbReference type="PANTHER" id="PTHR34487">
    <property type="entry name" value="ACYL-ACP THIOESTERASE"/>
    <property type="match status" value="1"/>
</dbReference>
<reference evidence="1" key="1">
    <citation type="submission" date="2021-03" db="EMBL/GenBank/DDBJ databases">
        <authorList>
            <person name="Bekaert M."/>
        </authorList>
    </citation>
    <scope>NUCLEOTIDE SEQUENCE</scope>
</reference>
<name>A0A8S3PWN5_MYTED</name>
<protein>
    <submittedName>
        <fullName evidence="1">Uncharacterized protein</fullName>
    </submittedName>
</protein>
<organism evidence="1 2">
    <name type="scientific">Mytilus edulis</name>
    <name type="common">Blue mussel</name>
    <dbReference type="NCBI Taxonomy" id="6550"/>
    <lineage>
        <taxon>Eukaryota</taxon>
        <taxon>Metazoa</taxon>
        <taxon>Spiralia</taxon>
        <taxon>Lophotrochozoa</taxon>
        <taxon>Mollusca</taxon>
        <taxon>Bivalvia</taxon>
        <taxon>Autobranchia</taxon>
        <taxon>Pteriomorphia</taxon>
        <taxon>Mytilida</taxon>
        <taxon>Mytiloidea</taxon>
        <taxon>Mytilidae</taxon>
        <taxon>Mytilinae</taxon>
        <taxon>Mytilus</taxon>
    </lineage>
</organism>
<dbReference type="OrthoDB" id="5975054at2759"/>
<evidence type="ECO:0000313" key="1">
    <source>
        <dbReference type="EMBL" id="CAG2188183.1"/>
    </source>
</evidence>
<dbReference type="SUPFAM" id="SSF54637">
    <property type="entry name" value="Thioesterase/thiol ester dehydrase-isomerase"/>
    <property type="match status" value="1"/>
</dbReference>
<sequence>MPVVTVLQDDADTTTVMVEGQMYNFDDRTGFWSPWSVSDFVSSGLSIGKISLSMNFEIAEKENTLFFQKRQILRFNKPIFTYPQSKYKLHISHQIEPGEDGGKSYVWNTVIKDAETHTVLLERAAKLVTADRSSRKPIELPKWFRHKYSAPKLNRLNNLPDGLRSKSVPVEFPNDCYQWRTKIRYSDLDGYMHTHQSVYTKLCLDAITSAALGGKLQHFITDICFYPIEYVDITFIGESVAEDELLISILQSRDDGSILHCLMEKDKKSIAYLKLKIGLTTLSKSKY</sequence>
<dbReference type="EMBL" id="CAJPWZ010000197">
    <property type="protein sequence ID" value="CAG2188183.1"/>
    <property type="molecule type" value="Genomic_DNA"/>
</dbReference>
<accession>A0A8S3PWN5</accession>
<dbReference type="InterPro" id="IPR029069">
    <property type="entry name" value="HotDog_dom_sf"/>
</dbReference>
<dbReference type="Proteomes" id="UP000683360">
    <property type="component" value="Unassembled WGS sequence"/>
</dbReference>
<dbReference type="Gene3D" id="3.10.129.10">
    <property type="entry name" value="Hotdog Thioesterase"/>
    <property type="match status" value="1"/>
</dbReference>
<dbReference type="AlphaFoldDB" id="A0A8S3PWN5"/>
<comment type="caution">
    <text evidence="1">The sequence shown here is derived from an EMBL/GenBank/DDBJ whole genome shotgun (WGS) entry which is preliminary data.</text>
</comment>